<sequence>MKIFAAIILVSTLHFFVFSHFATAQSDDYIILKDGSKVYGKIEKKFDYESYDKIRFSKPGEKPKTLFPSDIGGFGFENGWQYLVKKLAEEKEPEFVQVLISGKLTLLRSQNIFYIDNGTDIIELVAHYEEESINGREFSDFKRPYIATLNMLMAGNCTNELYQDIFNLKYEEYGFISVLSKYHLCENLPFELHFKKEPFTRISPVISAGMSSIVLTPSTISGNRKDAFETSIFPIFQIGVKAHQFRKWPRLSMDVSIAYLRQDNTVLSEYVSTEQYMTATENYAASTIMVPVTINYTWIRMGNVDSYIGLGVVSNYNKIESEFSIIDQTLNSTGITTLYEEPLTDIKRRFVSPVAKLGSVINLSKKLALIAEFQITQNSEVMSVSLPFNVVIYDRMVSSLLIGLRF</sequence>
<proteinExistence type="predicted"/>
<dbReference type="EMBL" id="JANSUY010000030">
    <property type="protein sequence ID" value="MCR9017435.1"/>
    <property type="molecule type" value="Genomic_DNA"/>
</dbReference>
<name>A0A9X2T4M9_9BACT</name>
<evidence type="ECO:0000313" key="3">
    <source>
        <dbReference type="Proteomes" id="UP001142175"/>
    </source>
</evidence>
<comment type="caution">
    <text evidence="2">The sequence shown here is derived from an EMBL/GenBank/DDBJ whole genome shotgun (WGS) entry which is preliminary data.</text>
</comment>
<keyword evidence="3" id="KW-1185">Reference proteome</keyword>
<evidence type="ECO:0000256" key="1">
    <source>
        <dbReference type="SAM" id="SignalP"/>
    </source>
</evidence>
<reference evidence="2" key="1">
    <citation type="submission" date="2022-08" db="EMBL/GenBank/DDBJ databases">
        <authorList>
            <person name="Zhang D."/>
        </authorList>
    </citation>
    <scope>NUCLEOTIDE SEQUENCE</scope>
    <source>
        <strain evidence="2">XJ19-11</strain>
    </source>
</reference>
<organism evidence="2 3">
    <name type="scientific">Aquiflexum gelatinilyticum</name>
    <dbReference type="NCBI Taxonomy" id="2961943"/>
    <lineage>
        <taxon>Bacteria</taxon>
        <taxon>Pseudomonadati</taxon>
        <taxon>Bacteroidota</taxon>
        <taxon>Cytophagia</taxon>
        <taxon>Cytophagales</taxon>
        <taxon>Cyclobacteriaceae</taxon>
        <taxon>Aquiflexum</taxon>
    </lineage>
</organism>
<keyword evidence="1" id="KW-0732">Signal</keyword>
<accession>A0A9X2T4M9</accession>
<gene>
    <name evidence="2" type="ORF">NU887_20530</name>
</gene>
<evidence type="ECO:0000313" key="2">
    <source>
        <dbReference type="EMBL" id="MCR9017435.1"/>
    </source>
</evidence>
<dbReference type="Proteomes" id="UP001142175">
    <property type="component" value="Unassembled WGS sequence"/>
</dbReference>
<protein>
    <recommendedName>
        <fullName evidence="4">Outer membrane protein beta-barrel domain-containing protein</fullName>
    </recommendedName>
</protein>
<feature type="signal peptide" evidence="1">
    <location>
        <begin position="1"/>
        <end position="24"/>
    </location>
</feature>
<dbReference type="RefSeq" id="WP_258425271.1">
    <property type="nucleotide sequence ID" value="NZ_JANSUY010000030.1"/>
</dbReference>
<feature type="chain" id="PRO_5040890787" description="Outer membrane protein beta-barrel domain-containing protein" evidence="1">
    <location>
        <begin position="25"/>
        <end position="406"/>
    </location>
</feature>
<evidence type="ECO:0008006" key="4">
    <source>
        <dbReference type="Google" id="ProtNLM"/>
    </source>
</evidence>
<dbReference type="AlphaFoldDB" id="A0A9X2T4M9"/>